<dbReference type="RefSeq" id="WP_054466645.1">
    <property type="nucleotide sequence ID" value="NZ_CP159837.1"/>
</dbReference>
<organism evidence="1">
    <name type="scientific">Planktothricoides raciborskii GIHE-MW2</name>
    <dbReference type="NCBI Taxonomy" id="2792601"/>
    <lineage>
        <taxon>Bacteria</taxon>
        <taxon>Bacillati</taxon>
        <taxon>Cyanobacteriota</taxon>
        <taxon>Cyanophyceae</taxon>
        <taxon>Oscillatoriophycideae</taxon>
        <taxon>Oscillatoriales</taxon>
        <taxon>Oscillatoriaceae</taxon>
        <taxon>Planktothricoides</taxon>
    </lineage>
</organism>
<protein>
    <submittedName>
        <fullName evidence="1">Uncharacterized protein</fullName>
    </submittedName>
</protein>
<reference evidence="1" key="1">
    <citation type="submission" date="2024-07" db="EMBL/GenBank/DDBJ databases">
        <authorList>
            <person name="Kim Y.J."/>
            <person name="Jeong J.Y."/>
        </authorList>
    </citation>
    <scope>NUCLEOTIDE SEQUENCE</scope>
    <source>
        <strain evidence="1">GIHE-MW2</strain>
    </source>
</reference>
<evidence type="ECO:0000313" key="1">
    <source>
        <dbReference type="EMBL" id="XCM36607.1"/>
    </source>
</evidence>
<name>A0AAU8JBS0_9CYAN</name>
<gene>
    <name evidence="1" type="ORF">ABWT76_005379</name>
</gene>
<dbReference type="EMBL" id="CP159837">
    <property type="protein sequence ID" value="XCM36607.1"/>
    <property type="molecule type" value="Genomic_DNA"/>
</dbReference>
<accession>A0AAU8JBS0</accession>
<proteinExistence type="predicted"/>
<sequence>MTIVLSFQEIAQWRSQLFAYTDALQALDEIENCDGDLEDAAIGLAIRVGQEPTTSEGWLEGLAKRYRSVICAKGVKNNLLTDNWAEGLGELLKANICPPILVTPVLIYVWKTGVENFCEPLAYQINRDDSSQMN</sequence>
<dbReference type="AlphaFoldDB" id="A0AAU8JBS0"/>